<evidence type="ECO:0000313" key="1">
    <source>
        <dbReference type="EMBL" id="KAJ7712354.1"/>
    </source>
</evidence>
<keyword evidence="2" id="KW-1185">Reference proteome</keyword>
<dbReference type="AlphaFoldDB" id="A0AAD7MDR7"/>
<sequence>MAWSGQKKVSLFSSFPFILLYFAVSKIEKYKTDLMSRIRFGGIDDAFVWMRLRIFPILCSVFQPSADHVSPGSLPFLPKPVVQFLYWYFYCSHRHWDNTTRCSSAGLCITVPANKVGMHRHVRDASSLGSQSIDNNACWRL</sequence>
<dbReference type="Proteomes" id="UP001215598">
    <property type="component" value="Unassembled WGS sequence"/>
</dbReference>
<evidence type="ECO:0000313" key="2">
    <source>
        <dbReference type="Proteomes" id="UP001215598"/>
    </source>
</evidence>
<dbReference type="EMBL" id="JARKIB010000368">
    <property type="protein sequence ID" value="KAJ7712354.1"/>
    <property type="molecule type" value="Genomic_DNA"/>
</dbReference>
<proteinExistence type="predicted"/>
<accession>A0AAD7MDR7</accession>
<organism evidence="1 2">
    <name type="scientific">Mycena metata</name>
    <dbReference type="NCBI Taxonomy" id="1033252"/>
    <lineage>
        <taxon>Eukaryota</taxon>
        <taxon>Fungi</taxon>
        <taxon>Dikarya</taxon>
        <taxon>Basidiomycota</taxon>
        <taxon>Agaricomycotina</taxon>
        <taxon>Agaricomycetes</taxon>
        <taxon>Agaricomycetidae</taxon>
        <taxon>Agaricales</taxon>
        <taxon>Marasmiineae</taxon>
        <taxon>Mycenaceae</taxon>
        <taxon>Mycena</taxon>
    </lineage>
</organism>
<gene>
    <name evidence="1" type="ORF">B0H16DRAFT_568421</name>
</gene>
<reference evidence="1" key="1">
    <citation type="submission" date="2023-03" db="EMBL/GenBank/DDBJ databases">
        <title>Massive genome expansion in bonnet fungi (Mycena s.s.) driven by repeated elements and novel gene families across ecological guilds.</title>
        <authorList>
            <consortium name="Lawrence Berkeley National Laboratory"/>
            <person name="Harder C.B."/>
            <person name="Miyauchi S."/>
            <person name="Viragh M."/>
            <person name="Kuo A."/>
            <person name="Thoen E."/>
            <person name="Andreopoulos B."/>
            <person name="Lu D."/>
            <person name="Skrede I."/>
            <person name="Drula E."/>
            <person name="Henrissat B."/>
            <person name="Morin E."/>
            <person name="Kohler A."/>
            <person name="Barry K."/>
            <person name="LaButti K."/>
            <person name="Morin E."/>
            <person name="Salamov A."/>
            <person name="Lipzen A."/>
            <person name="Mereny Z."/>
            <person name="Hegedus B."/>
            <person name="Baldrian P."/>
            <person name="Stursova M."/>
            <person name="Weitz H."/>
            <person name="Taylor A."/>
            <person name="Grigoriev I.V."/>
            <person name="Nagy L.G."/>
            <person name="Martin F."/>
            <person name="Kauserud H."/>
        </authorList>
    </citation>
    <scope>NUCLEOTIDE SEQUENCE</scope>
    <source>
        <strain evidence="1">CBHHK182m</strain>
    </source>
</reference>
<comment type="caution">
    <text evidence="1">The sequence shown here is derived from an EMBL/GenBank/DDBJ whole genome shotgun (WGS) entry which is preliminary data.</text>
</comment>
<protein>
    <submittedName>
        <fullName evidence="1">Uncharacterized protein</fullName>
    </submittedName>
</protein>
<name>A0AAD7MDR7_9AGAR</name>